<name>A0A0G4HHX4_9ALVE</name>
<accession>A0A0G4HHX4</accession>
<organism evidence="2">
    <name type="scientific">Chromera velia CCMP2878</name>
    <dbReference type="NCBI Taxonomy" id="1169474"/>
    <lineage>
        <taxon>Eukaryota</taxon>
        <taxon>Sar</taxon>
        <taxon>Alveolata</taxon>
        <taxon>Colpodellida</taxon>
        <taxon>Chromeraceae</taxon>
        <taxon>Chromera</taxon>
    </lineage>
</organism>
<feature type="compositionally biased region" description="Basic and acidic residues" evidence="1">
    <location>
        <begin position="221"/>
        <end position="233"/>
    </location>
</feature>
<sequence length="342" mass="37207">MLKRDPPPAQRRGVAEDEFLQHGGTEGGKLGAGTEIENKFDCGDVKAAIDCMTTSLDACLFKTPSHFGVFHHRLSLCRYELLVLEAHFEQHIKEGAEGVGWAQEQKNTQEEKILRSVCDKASSLLSLFPGVESVWEFFAALVPLRLLLPLRASVKAREKAKSQSSGEVCYTVCVAREDGHLWKRFAEIAKETAELVQRCFGDDTRATTQSMQRVASVADARGGEGEEGRASRETRSRDFCSRIVVSVLETFEDICEQIGGVPLEFSSSGVGGRPSGGWEGGGGAERPRADHTCKRSGQNSTEGLESSDAQETVAAAELRETVDGLAAFLKLGPRVEESQILS</sequence>
<feature type="region of interest" description="Disordered" evidence="1">
    <location>
        <begin position="210"/>
        <end position="233"/>
    </location>
</feature>
<dbReference type="EMBL" id="CDMZ01002714">
    <property type="protein sequence ID" value="CEM43566.1"/>
    <property type="molecule type" value="Genomic_DNA"/>
</dbReference>
<evidence type="ECO:0000313" key="2">
    <source>
        <dbReference type="EMBL" id="CEM43566.1"/>
    </source>
</evidence>
<feature type="region of interest" description="Disordered" evidence="1">
    <location>
        <begin position="1"/>
        <end position="31"/>
    </location>
</feature>
<dbReference type="VEuPathDB" id="CryptoDB:Cvel_27644"/>
<feature type="region of interest" description="Disordered" evidence="1">
    <location>
        <begin position="266"/>
        <end position="313"/>
    </location>
</feature>
<reference evidence="2" key="1">
    <citation type="submission" date="2014-11" db="EMBL/GenBank/DDBJ databases">
        <authorList>
            <person name="Otto D Thomas"/>
            <person name="Naeem Raeece"/>
        </authorList>
    </citation>
    <scope>NUCLEOTIDE SEQUENCE</scope>
</reference>
<dbReference type="AlphaFoldDB" id="A0A0G4HHX4"/>
<feature type="compositionally biased region" description="Gly residues" evidence="1">
    <location>
        <begin position="269"/>
        <end position="284"/>
    </location>
</feature>
<evidence type="ECO:0000256" key="1">
    <source>
        <dbReference type="SAM" id="MobiDB-lite"/>
    </source>
</evidence>
<gene>
    <name evidence="2" type="ORF">Cvel_27644</name>
</gene>
<protein>
    <submittedName>
        <fullName evidence="2">Uncharacterized protein</fullName>
    </submittedName>
</protein>
<feature type="compositionally biased region" description="Polar residues" evidence="1">
    <location>
        <begin position="295"/>
        <end position="310"/>
    </location>
</feature>
<proteinExistence type="predicted"/>